<keyword evidence="2" id="KW-0808">Transferase</keyword>
<accession>A0ABT8HD13</accession>
<keyword evidence="2" id="KW-0489">Methyltransferase</keyword>
<dbReference type="GO" id="GO:0032259">
    <property type="term" value="P:methylation"/>
    <property type="evidence" value="ECO:0007669"/>
    <property type="project" value="UniProtKB-KW"/>
</dbReference>
<dbReference type="Gene3D" id="3.40.50.150">
    <property type="entry name" value="Vaccinia Virus protein VP39"/>
    <property type="match status" value="1"/>
</dbReference>
<proteinExistence type="predicted"/>
<evidence type="ECO:0000313" key="2">
    <source>
        <dbReference type="EMBL" id="MDN4518177.1"/>
    </source>
</evidence>
<reference evidence="2" key="1">
    <citation type="submission" date="2023-07" db="EMBL/GenBank/DDBJ databases">
        <title>Degradation of tert-butanol by M. austroafricanum TBA100.</title>
        <authorList>
            <person name="Helbich S."/>
            <person name="Vainshtein Y."/>
        </authorList>
    </citation>
    <scope>NUCLEOTIDE SEQUENCE</scope>
    <source>
        <strain evidence="2">TBA100</strain>
    </source>
</reference>
<dbReference type="SUPFAM" id="SSF53335">
    <property type="entry name" value="S-adenosyl-L-methionine-dependent methyltransferases"/>
    <property type="match status" value="1"/>
</dbReference>
<evidence type="ECO:0000313" key="3">
    <source>
        <dbReference type="Proteomes" id="UP001172687"/>
    </source>
</evidence>
<feature type="domain" description="THUMP-like" evidence="1">
    <location>
        <begin position="303"/>
        <end position="379"/>
    </location>
</feature>
<dbReference type="Pfam" id="PF18096">
    <property type="entry name" value="Thump_like"/>
    <property type="match status" value="1"/>
</dbReference>
<evidence type="ECO:0000259" key="1">
    <source>
        <dbReference type="Pfam" id="PF18096"/>
    </source>
</evidence>
<protein>
    <submittedName>
        <fullName evidence="2">Class I SAM-dependent methyltransferase</fullName>
    </submittedName>
</protein>
<keyword evidence="3" id="KW-1185">Reference proteome</keyword>
<name>A0ABT8HD13_MYCAO</name>
<organism evidence="2 3">
    <name type="scientific">Mycolicibacterium austroafricanum</name>
    <name type="common">Mycobacterium austroafricanum</name>
    <dbReference type="NCBI Taxonomy" id="39687"/>
    <lineage>
        <taxon>Bacteria</taxon>
        <taxon>Bacillati</taxon>
        <taxon>Actinomycetota</taxon>
        <taxon>Actinomycetes</taxon>
        <taxon>Mycobacteriales</taxon>
        <taxon>Mycobacteriaceae</taxon>
        <taxon>Mycolicibacterium</taxon>
    </lineage>
</organism>
<gene>
    <name evidence="2" type="ORF">QYF68_10100</name>
</gene>
<dbReference type="GO" id="GO:0008168">
    <property type="term" value="F:methyltransferase activity"/>
    <property type="evidence" value="ECO:0007669"/>
    <property type="project" value="UniProtKB-KW"/>
</dbReference>
<dbReference type="EMBL" id="JAUHTC010000038">
    <property type="protein sequence ID" value="MDN4518177.1"/>
    <property type="molecule type" value="Genomic_DNA"/>
</dbReference>
<dbReference type="InterPro" id="IPR041497">
    <property type="entry name" value="Thump-like"/>
</dbReference>
<sequence>MAYLRSDAGRLALAEVSRHRLTDATLVSDIAAARTLFGDRTGVLVETVKLRRKASAKFADASGWLFTDDALQQATAAPVAEHRARRLAGATVHDATCSIGAELAALRNWAGFLLGSDIDPVRLAMARHNLGGSVPLCRADALRPITVDAVVVVDPARRTGSRRRFDPRSYLPPLDDLLEVLRDRHHVVKCAPGIDFAVLEQLGFDGEIEVTSLSGSVREACLWSRGLSDGGVRRRATLLDTGEQLTDTEADGCAVAPAGRWIIDPDGAVVRSGLVRHYAARHGLWQLDPDIAYLSGDRLPPGVRGFEVMEQLAFDERQLRQALSARDAGAVEILVRGVDVDPDVLRSRLRLRGSAQVTVVIARLGSGVASRATAFICRPSR</sequence>
<comment type="caution">
    <text evidence="2">The sequence shown here is derived from an EMBL/GenBank/DDBJ whole genome shotgun (WGS) entry which is preliminary data.</text>
</comment>
<dbReference type="Proteomes" id="UP001172687">
    <property type="component" value="Unassembled WGS sequence"/>
</dbReference>
<dbReference type="InterPro" id="IPR029063">
    <property type="entry name" value="SAM-dependent_MTases_sf"/>
</dbReference>